<reference evidence="1 2" key="1">
    <citation type="journal article" date="2019" name="Nat. Ecol. Evol.">
        <title>Megaphylogeny resolves global patterns of mushroom evolution.</title>
        <authorList>
            <person name="Varga T."/>
            <person name="Krizsan K."/>
            <person name="Foldi C."/>
            <person name="Dima B."/>
            <person name="Sanchez-Garcia M."/>
            <person name="Sanchez-Ramirez S."/>
            <person name="Szollosi G.J."/>
            <person name="Szarkandi J.G."/>
            <person name="Papp V."/>
            <person name="Albert L."/>
            <person name="Andreopoulos W."/>
            <person name="Angelini C."/>
            <person name="Antonin V."/>
            <person name="Barry K.W."/>
            <person name="Bougher N.L."/>
            <person name="Buchanan P."/>
            <person name="Buyck B."/>
            <person name="Bense V."/>
            <person name="Catcheside P."/>
            <person name="Chovatia M."/>
            <person name="Cooper J."/>
            <person name="Damon W."/>
            <person name="Desjardin D."/>
            <person name="Finy P."/>
            <person name="Geml J."/>
            <person name="Haridas S."/>
            <person name="Hughes K."/>
            <person name="Justo A."/>
            <person name="Karasinski D."/>
            <person name="Kautmanova I."/>
            <person name="Kiss B."/>
            <person name="Kocsube S."/>
            <person name="Kotiranta H."/>
            <person name="LaButti K.M."/>
            <person name="Lechner B.E."/>
            <person name="Liimatainen K."/>
            <person name="Lipzen A."/>
            <person name="Lukacs Z."/>
            <person name="Mihaltcheva S."/>
            <person name="Morgado L.N."/>
            <person name="Niskanen T."/>
            <person name="Noordeloos M.E."/>
            <person name="Ohm R.A."/>
            <person name="Ortiz-Santana B."/>
            <person name="Ovrebo C."/>
            <person name="Racz N."/>
            <person name="Riley R."/>
            <person name="Savchenko A."/>
            <person name="Shiryaev A."/>
            <person name="Soop K."/>
            <person name="Spirin V."/>
            <person name="Szebenyi C."/>
            <person name="Tomsovsky M."/>
            <person name="Tulloss R.E."/>
            <person name="Uehling J."/>
            <person name="Grigoriev I.V."/>
            <person name="Vagvolgyi C."/>
            <person name="Papp T."/>
            <person name="Martin F.M."/>
            <person name="Miettinen O."/>
            <person name="Hibbett D.S."/>
            <person name="Nagy L.G."/>
        </authorList>
    </citation>
    <scope>NUCLEOTIDE SEQUENCE [LARGE SCALE GENOMIC DNA]</scope>
    <source>
        <strain evidence="1 2">NL-1719</strain>
    </source>
</reference>
<name>A0ACD3B0I6_9AGAR</name>
<sequence length="281" mass="31456">MTDESLIIQSGVASLTFMVYDHLLTLDDEVDTIWSKPNKSWLKWTFIGTRYSCLAIQMIKCVLDVFIVARADIDISAFLLREWVMCQVVLNMILLTAVEVVLMLRVYALYDKSKRIAVSFICILLARAASTVTGVLLNLPPHNIRLCEVLEVIPASFFYFGCATIASQLVILILTFSKYYTSAHLSQSRAPIVSLLIRDGTIAFFTLFVVCSATAVMTVLHSPVAPVTDFWLLAAISSSGCRVIINMQRLSVEEYTQTTVFPLTTLCTDYDPQSESYEIDD</sequence>
<organism evidence="1 2">
    <name type="scientific">Pluteus cervinus</name>
    <dbReference type="NCBI Taxonomy" id="181527"/>
    <lineage>
        <taxon>Eukaryota</taxon>
        <taxon>Fungi</taxon>
        <taxon>Dikarya</taxon>
        <taxon>Basidiomycota</taxon>
        <taxon>Agaricomycotina</taxon>
        <taxon>Agaricomycetes</taxon>
        <taxon>Agaricomycetidae</taxon>
        <taxon>Agaricales</taxon>
        <taxon>Pluteineae</taxon>
        <taxon>Pluteaceae</taxon>
        <taxon>Pluteus</taxon>
    </lineage>
</organism>
<dbReference type="EMBL" id="ML208300">
    <property type="protein sequence ID" value="TFK71286.1"/>
    <property type="molecule type" value="Genomic_DNA"/>
</dbReference>
<evidence type="ECO:0000313" key="1">
    <source>
        <dbReference type="EMBL" id="TFK71286.1"/>
    </source>
</evidence>
<evidence type="ECO:0000313" key="2">
    <source>
        <dbReference type="Proteomes" id="UP000308600"/>
    </source>
</evidence>
<keyword evidence="2" id="KW-1185">Reference proteome</keyword>
<dbReference type="Proteomes" id="UP000308600">
    <property type="component" value="Unassembled WGS sequence"/>
</dbReference>
<protein>
    <submittedName>
        <fullName evidence="1">Uncharacterized protein</fullName>
    </submittedName>
</protein>
<proteinExistence type="predicted"/>
<gene>
    <name evidence="1" type="ORF">BDN72DRAFT_469587</name>
</gene>
<accession>A0ACD3B0I6</accession>